<dbReference type="Proteomes" id="UP000008143">
    <property type="component" value="Chromosome 9"/>
</dbReference>
<dbReference type="Gene3D" id="3.40.50.10190">
    <property type="entry name" value="BRCT domain"/>
    <property type="match status" value="2"/>
</dbReference>
<dbReference type="GO" id="GO:0085020">
    <property type="term" value="P:protein K6-linked ubiquitination"/>
    <property type="evidence" value="ECO:0000318"/>
    <property type="project" value="GO_Central"/>
</dbReference>
<dbReference type="InterPro" id="IPR039503">
    <property type="entry name" value="BARD1_Znf-RING"/>
</dbReference>
<evidence type="ECO:0000313" key="11">
    <source>
        <dbReference type="Proteomes" id="UP000008143"/>
    </source>
</evidence>
<feature type="compositionally biased region" description="Polar residues" evidence="8">
    <location>
        <begin position="299"/>
        <end position="318"/>
    </location>
</feature>
<feature type="compositionally biased region" description="Basic and acidic residues" evidence="8">
    <location>
        <begin position="209"/>
        <end position="230"/>
    </location>
</feature>
<dbReference type="Gene3D" id="3.30.40.10">
    <property type="entry name" value="Zinc/RING finger domain, C3HC4 (zinc finger)"/>
    <property type="match status" value="1"/>
</dbReference>
<dbReference type="CDD" id="cd17734">
    <property type="entry name" value="BRCT_Bard1_rpt1"/>
    <property type="match status" value="1"/>
</dbReference>
<dbReference type="GeneID" id="100498289"/>
<feature type="region of interest" description="Disordered" evidence="8">
    <location>
        <begin position="199"/>
        <end position="230"/>
    </location>
</feature>
<feature type="region of interest" description="Disordered" evidence="8">
    <location>
        <begin position="1"/>
        <end position="22"/>
    </location>
</feature>
<evidence type="ECO:0000256" key="6">
    <source>
        <dbReference type="PROSITE-ProRule" id="PRU00023"/>
    </source>
</evidence>
<dbReference type="PROSITE" id="PS50297">
    <property type="entry name" value="ANK_REP_REGION"/>
    <property type="match status" value="3"/>
</dbReference>
<dbReference type="OrthoDB" id="2384350at2759"/>
<dbReference type="CTD" id="580"/>
<dbReference type="PROSITE" id="PS50172">
    <property type="entry name" value="BRCT"/>
    <property type="match status" value="2"/>
</dbReference>
<dbReference type="SMART" id="SM00184">
    <property type="entry name" value="RING"/>
    <property type="match status" value="1"/>
</dbReference>
<dbReference type="SUPFAM" id="SSF52113">
    <property type="entry name" value="BRCT domain"/>
    <property type="match status" value="2"/>
</dbReference>
<dbReference type="PROSITE" id="PS00518">
    <property type="entry name" value="ZF_RING_1"/>
    <property type="match status" value="1"/>
</dbReference>
<keyword evidence="4" id="KW-0862">Zinc</keyword>
<evidence type="ECO:0000259" key="9">
    <source>
        <dbReference type="PROSITE" id="PS50089"/>
    </source>
</evidence>
<dbReference type="Pfam" id="PF12796">
    <property type="entry name" value="Ank_2"/>
    <property type="match status" value="1"/>
</dbReference>
<dbReference type="Xenbase" id="XB-GENE-492035">
    <property type="gene designation" value="bard1"/>
</dbReference>
<dbReference type="GO" id="GO:0008270">
    <property type="term" value="F:zinc ion binding"/>
    <property type="evidence" value="ECO:0007669"/>
    <property type="project" value="UniProtKB-KW"/>
</dbReference>
<dbReference type="PROSITE" id="PS50089">
    <property type="entry name" value="ZF_RING_2"/>
    <property type="match status" value="1"/>
</dbReference>
<feature type="repeat" description="ANK" evidence="6">
    <location>
        <begin position="461"/>
        <end position="493"/>
    </location>
</feature>
<dbReference type="InterPro" id="IPR036770">
    <property type="entry name" value="Ankyrin_rpt-contain_sf"/>
</dbReference>
<dbReference type="InterPro" id="IPR036420">
    <property type="entry name" value="BRCT_dom_sf"/>
</dbReference>
<feature type="repeat" description="ANK" evidence="6">
    <location>
        <begin position="428"/>
        <end position="460"/>
    </location>
</feature>
<evidence type="ECO:0000256" key="1">
    <source>
        <dbReference type="ARBA" id="ARBA00022723"/>
    </source>
</evidence>
<dbReference type="PROSITE" id="PS50088">
    <property type="entry name" value="ANK_REPEAT"/>
    <property type="match status" value="3"/>
</dbReference>
<evidence type="ECO:0000313" key="12">
    <source>
        <dbReference type="RefSeq" id="XP_017952998.2"/>
    </source>
</evidence>
<dbReference type="Pfam" id="PF00533">
    <property type="entry name" value="BRCT"/>
    <property type="match status" value="1"/>
</dbReference>
<dbReference type="RefSeq" id="XP_017952998.2">
    <property type="nucleotide sequence ID" value="XM_018097509.2"/>
</dbReference>
<evidence type="ECO:0000256" key="3">
    <source>
        <dbReference type="ARBA" id="ARBA00022771"/>
    </source>
</evidence>
<name>A0A8J0T3Y5_XENTR</name>
<dbReference type="AGR" id="Xenbase:XB-GENE-492035"/>
<dbReference type="SMART" id="SM00292">
    <property type="entry name" value="BRCT"/>
    <property type="match status" value="2"/>
</dbReference>
<dbReference type="AlphaFoldDB" id="A0A8J0T3Y5"/>
<dbReference type="InterPro" id="IPR001841">
    <property type="entry name" value="Znf_RING"/>
</dbReference>
<dbReference type="GO" id="GO:0031436">
    <property type="term" value="C:BRCA1-BARD1 complex"/>
    <property type="evidence" value="ECO:0000318"/>
    <property type="project" value="GO_Central"/>
</dbReference>
<dbReference type="InterPro" id="IPR013083">
    <property type="entry name" value="Znf_RING/FYVE/PHD"/>
</dbReference>
<feature type="compositionally biased region" description="Basic and acidic residues" evidence="8">
    <location>
        <begin position="347"/>
        <end position="357"/>
    </location>
</feature>
<evidence type="ECO:0000256" key="5">
    <source>
        <dbReference type="ARBA" id="ARBA00023043"/>
    </source>
</evidence>
<dbReference type="GO" id="GO:0070531">
    <property type="term" value="C:BRCA1-A complex"/>
    <property type="evidence" value="ECO:0000318"/>
    <property type="project" value="GO_Central"/>
</dbReference>
<sequence length="781" mass="87871">MLLRVRSGNRPQETTREGAPLMDAPGWERTRDALGELERNLCCSKCMSILKDPVCLGGCEHVFCWTCVNENIGNECPLCNTPAWACDVQINRQLDNMIQLCADLRNLLSKGKTDGPWSRHEGIHSNQKKVGSILIFRKENKMDLCQDMLHRLNPANEKHKKKQIKMWFSPRTRKVRCVMEKTERSQQFSSKTCPQMTSYEYVSDSPDSEPVKKKPDPKPRKNKKLKDINREWGIDTGNEIDELSNPSKEHKSGKSVSFCGSMIMQHSPEVVVQSSLKNDTLEEINPPKNQCGLDEPVEMQSNSLKEVNCPSPSATFKNQNKEEKTNPVKRKKNLTPISSASKRLRRRSSDILNERSLKANSPDKGTKTASRHKSAENTESTETAQCDAKMCSTPPPHAKQKNGGKSGQKITTVQISPNNLTNVKRNHKGETMLHLASIKGDIQGVEDLLKSGANPNVKDNAGWTPLHEACNLGHTVIVELLLQHHALVNTTGYQNDTPLHDAVKNGHIAIVQLLLSHGASQEAVNIFGLQPVDYAETEKMKSVLLETQTTRNRLLLRPCLEPSSHQRKEETVVLIASGLLATQRADLTKLAKTLKAEVCAEYDGKVTHVIVSDEPLLRTMKCMMGILAGCWTLRFAWVKACLESCDREPEEPYEIHSGPHRARLNKQQLLPQLLDGCHFYFLGCFKEHRKEDLVELVKAAGGQILIRQPKPDSDVTQTINTVAYHAEADSDQRFCTQYIVYDRTSKYRPERVRQGKVWFAPSSWIIECITSFQLLPVPQSC</sequence>
<keyword evidence="1" id="KW-0479">Metal-binding</keyword>
<evidence type="ECO:0000256" key="2">
    <source>
        <dbReference type="ARBA" id="ARBA00022737"/>
    </source>
</evidence>
<keyword evidence="5 6" id="KW-0040">ANK repeat</keyword>
<keyword evidence="3 7" id="KW-0863">Zinc-finger</keyword>
<dbReference type="SUPFAM" id="SSF57850">
    <property type="entry name" value="RING/U-box"/>
    <property type="match status" value="1"/>
</dbReference>
<dbReference type="InterPro" id="IPR017907">
    <property type="entry name" value="Znf_RING_CS"/>
</dbReference>
<dbReference type="Pfam" id="PF14835">
    <property type="entry name" value="zf-RING_6"/>
    <property type="match status" value="1"/>
</dbReference>
<reference evidence="12" key="1">
    <citation type="submission" date="2025-08" db="UniProtKB">
        <authorList>
            <consortium name="RefSeq"/>
        </authorList>
    </citation>
    <scope>IDENTIFICATION</scope>
    <source>
        <strain evidence="12">Nigerian</strain>
        <tissue evidence="12">Liver and blood</tissue>
    </source>
</reference>
<dbReference type="FunFam" id="3.40.50.10190:FF:000019">
    <property type="entry name" value="BRCA1 associated RING domain 1"/>
    <property type="match status" value="1"/>
</dbReference>
<accession>A0A8J0T3Y5</accession>
<evidence type="ECO:0000256" key="4">
    <source>
        <dbReference type="ARBA" id="ARBA00022833"/>
    </source>
</evidence>
<dbReference type="InterPro" id="IPR001357">
    <property type="entry name" value="BRCT_dom"/>
</dbReference>
<feature type="domain" description="BRCT" evidence="10">
    <location>
        <begin position="669"/>
        <end position="776"/>
    </location>
</feature>
<dbReference type="CDD" id="cd17720">
    <property type="entry name" value="BRCT_Bard1_rpt2"/>
    <property type="match status" value="1"/>
</dbReference>
<dbReference type="PRINTS" id="PR01415">
    <property type="entry name" value="ANKYRIN"/>
</dbReference>
<dbReference type="Gene3D" id="1.25.40.20">
    <property type="entry name" value="Ankyrin repeat-containing domain"/>
    <property type="match status" value="1"/>
</dbReference>
<dbReference type="SMART" id="SM00248">
    <property type="entry name" value="ANK"/>
    <property type="match status" value="3"/>
</dbReference>
<dbReference type="PANTHER" id="PTHR24171:SF8">
    <property type="entry name" value="BRCA1-ASSOCIATED RING DOMAIN PROTEIN 1"/>
    <property type="match status" value="1"/>
</dbReference>
<evidence type="ECO:0000256" key="7">
    <source>
        <dbReference type="PROSITE-ProRule" id="PRU00175"/>
    </source>
</evidence>
<evidence type="ECO:0000259" key="10">
    <source>
        <dbReference type="PROSITE" id="PS50172"/>
    </source>
</evidence>
<feature type="domain" description="BRCT" evidence="10">
    <location>
        <begin position="572"/>
        <end position="655"/>
    </location>
</feature>
<keyword evidence="2" id="KW-0677">Repeat</keyword>
<proteinExistence type="predicted"/>
<dbReference type="CDD" id="cd16496">
    <property type="entry name" value="RING-HC_BARD1"/>
    <property type="match status" value="1"/>
</dbReference>
<dbReference type="InterPro" id="IPR002110">
    <property type="entry name" value="Ankyrin_rpt"/>
</dbReference>
<feature type="domain" description="RING-type" evidence="9">
    <location>
        <begin position="43"/>
        <end position="80"/>
    </location>
</feature>
<dbReference type="SUPFAM" id="SSF48403">
    <property type="entry name" value="Ankyrin repeat"/>
    <property type="match status" value="1"/>
</dbReference>
<feature type="repeat" description="ANK" evidence="6">
    <location>
        <begin position="494"/>
        <end position="526"/>
    </location>
</feature>
<evidence type="ECO:0000256" key="8">
    <source>
        <dbReference type="SAM" id="MobiDB-lite"/>
    </source>
</evidence>
<protein>
    <submittedName>
        <fullName evidence="12">BRCA1-associated RING domain protein 1 isoform X1</fullName>
    </submittedName>
</protein>
<gene>
    <name evidence="12 13" type="primary">bard1</name>
</gene>
<dbReference type="PANTHER" id="PTHR24171">
    <property type="entry name" value="ANKYRIN REPEAT DOMAIN-CONTAINING PROTEIN 39-RELATED"/>
    <property type="match status" value="1"/>
</dbReference>
<organism evidence="11 12">
    <name type="scientific">Xenopus tropicalis</name>
    <name type="common">Western clawed frog</name>
    <name type="synonym">Silurana tropicalis</name>
    <dbReference type="NCBI Taxonomy" id="8364"/>
    <lineage>
        <taxon>Eukaryota</taxon>
        <taxon>Metazoa</taxon>
        <taxon>Chordata</taxon>
        <taxon>Craniata</taxon>
        <taxon>Vertebrata</taxon>
        <taxon>Euteleostomi</taxon>
        <taxon>Amphibia</taxon>
        <taxon>Batrachia</taxon>
        <taxon>Anura</taxon>
        <taxon>Pipoidea</taxon>
        <taxon>Pipidae</taxon>
        <taxon>Xenopodinae</taxon>
        <taxon>Xenopus</taxon>
        <taxon>Silurana</taxon>
    </lineage>
</organism>
<dbReference type="OMA" id="LGQCEHV"/>
<keyword evidence="11" id="KW-1185">Reference proteome</keyword>
<feature type="region of interest" description="Disordered" evidence="8">
    <location>
        <begin position="281"/>
        <end position="409"/>
    </location>
</feature>
<evidence type="ECO:0000313" key="13">
    <source>
        <dbReference type="Xenbase" id="XB-GENE-492035"/>
    </source>
</evidence>